<dbReference type="GO" id="GO:0030170">
    <property type="term" value="F:pyridoxal phosphate binding"/>
    <property type="evidence" value="ECO:0007669"/>
    <property type="project" value="InterPro"/>
</dbReference>
<comment type="similarity">
    <text evidence="4">Belongs to the class-I pyridoxal-phosphate-dependent aminotransferase family.</text>
</comment>
<dbReference type="AlphaFoldDB" id="A0A9D9DKP5"/>
<dbReference type="PANTHER" id="PTHR42832:SF3">
    <property type="entry name" value="L-GLUTAMINE--4-(METHYLSULFANYL)-2-OXOBUTANOATE AMINOTRANSFERASE"/>
    <property type="match status" value="1"/>
</dbReference>
<dbReference type="PANTHER" id="PTHR42832">
    <property type="entry name" value="AMINO ACID AMINOTRANSFERASE"/>
    <property type="match status" value="1"/>
</dbReference>
<evidence type="ECO:0000256" key="2">
    <source>
        <dbReference type="ARBA" id="ARBA00022576"/>
    </source>
</evidence>
<accession>A0A9D9DKP5</accession>
<feature type="domain" description="Aminotransferase class I/classII large" evidence="5">
    <location>
        <begin position="34"/>
        <end position="386"/>
    </location>
</feature>
<dbReference type="Proteomes" id="UP000823635">
    <property type="component" value="Unassembled WGS sequence"/>
</dbReference>
<dbReference type="Gene3D" id="3.90.1150.10">
    <property type="entry name" value="Aspartate Aminotransferase, domain 1"/>
    <property type="match status" value="1"/>
</dbReference>
<dbReference type="InterPro" id="IPR015422">
    <property type="entry name" value="PyrdxlP-dep_Trfase_small"/>
</dbReference>
<reference evidence="6" key="1">
    <citation type="submission" date="2020-10" db="EMBL/GenBank/DDBJ databases">
        <authorList>
            <person name="Gilroy R."/>
        </authorList>
    </citation>
    <scope>NUCLEOTIDE SEQUENCE</scope>
    <source>
        <strain evidence="6">15467</strain>
    </source>
</reference>
<proteinExistence type="inferred from homology"/>
<dbReference type="GO" id="GO:0008483">
    <property type="term" value="F:transaminase activity"/>
    <property type="evidence" value="ECO:0007669"/>
    <property type="project" value="UniProtKB-KW"/>
</dbReference>
<sequence>MKEIKPAARIAEVSEYYFSVKLKEIAQMNARGENVINLGIGSPDLPPSEITIETLAENARKADSHGYQPYVGIPELREAFAGWYGKWYGVELDPACEILPLIGSKEGVMHITLAFINEGDGVLVPDPGYPTYTSVSKLAGAKIYKYTLDEDRNWEPDFDALEKADANGEISLDNTRLMWCNYPNMPTGANASMELFEKLVAFGKKHNIIICHDNPYSFILNDKPLSILSVPGSREICIELNSMSKAHNMPGWRIGMLATNAQFLQWILRVKSNMDSGMFRPMQLAAAAALNAPREWYDSMNAIYAKRKALAMAIMKEIGARVSGNQVGLFLWGKVESEAKEICDKILYQAKVFLTPGFIFGENGKKYVRISLCCNEEKLQQALDRIKAANMK</sequence>
<protein>
    <recommendedName>
        <fullName evidence="4">Aminotransferase</fullName>
        <ecNumber evidence="4">2.6.1.-</ecNumber>
    </recommendedName>
</protein>
<comment type="cofactor">
    <cofactor evidence="1 4">
        <name>pyridoxal 5'-phosphate</name>
        <dbReference type="ChEBI" id="CHEBI:597326"/>
    </cofactor>
</comment>
<dbReference type="EMBL" id="JADINB010000108">
    <property type="protein sequence ID" value="MBO8429243.1"/>
    <property type="molecule type" value="Genomic_DNA"/>
</dbReference>
<reference evidence="6" key="2">
    <citation type="journal article" date="2021" name="PeerJ">
        <title>Extensive microbial diversity within the chicken gut microbiome revealed by metagenomics and culture.</title>
        <authorList>
            <person name="Gilroy R."/>
            <person name="Ravi A."/>
            <person name="Getino M."/>
            <person name="Pursley I."/>
            <person name="Horton D.L."/>
            <person name="Alikhan N.F."/>
            <person name="Baker D."/>
            <person name="Gharbi K."/>
            <person name="Hall N."/>
            <person name="Watson M."/>
            <person name="Adriaenssens E.M."/>
            <person name="Foster-Nyarko E."/>
            <person name="Jarju S."/>
            <person name="Secka A."/>
            <person name="Antonio M."/>
            <person name="Oren A."/>
            <person name="Chaudhuri R.R."/>
            <person name="La Ragione R."/>
            <person name="Hildebrand F."/>
            <person name="Pallen M.J."/>
        </authorList>
    </citation>
    <scope>NUCLEOTIDE SEQUENCE</scope>
    <source>
        <strain evidence="6">15467</strain>
    </source>
</reference>
<evidence type="ECO:0000259" key="5">
    <source>
        <dbReference type="Pfam" id="PF00155"/>
    </source>
</evidence>
<evidence type="ECO:0000313" key="7">
    <source>
        <dbReference type="Proteomes" id="UP000823635"/>
    </source>
</evidence>
<dbReference type="PROSITE" id="PS00105">
    <property type="entry name" value="AA_TRANSFER_CLASS_1"/>
    <property type="match status" value="1"/>
</dbReference>
<dbReference type="InterPro" id="IPR004839">
    <property type="entry name" value="Aminotransferase_I/II_large"/>
</dbReference>
<dbReference type="Gene3D" id="3.40.640.10">
    <property type="entry name" value="Type I PLP-dependent aspartate aminotransferase-like (Major domain)"/>
    <property type="match status" value="1"/>
</dbReference>
<dbReference type="InterPro" id="IPR004838">
    <property type="entry name" value="NHTrfase_class1_PyrdxlP-BS"/>
</dbReference>
<name>A0A9D9DKP5_9BACT</name>
<dbReference type="CDD" id="cd00609">
    <property type="entry name" value="AAT_like"/>
    <property type="match status" value="1"/>
</dbReference>
<dbReference type="InterPro" id="IPR015421">
    <property type="entry name" value="PyrdxlP-dep_Trfase_major"/>
</dbReference>
<gene>
    <name evidence="6" type="ORF">IAC68_04865</name>
</gene>
<keyword evidence="2 4" id="KW-0032">Aminotransferase</keyword>
<dbReference type="SUPFAM" id="SSF53383">
    <property type="entry name" value="PLP-dependent transferases"/>
    <property type="match status" value="1"/>
</dbReference>
<dbReference type="EC" id="2.6.1.-" evidence="4"/>
<dbReference type="InterPro" id="IPR015424">
    <property type="entry name" value="PyrdxlP-dep_Trfase"/>
</dbReference>
<evidence type="ECO:0000256" key="1">
    <source>
        <dbReference type="ARBA" id="ARBA00001933"/>
    </source>
</evidence>
<dbReference type="InterPro" id="IPR050881">
    <property type="entry name" value="LL-DAP_aminotransferase"/>
</dbReference>
<comment type="caution">
    <text evidence="6">The sequence shown here is derived from an EMBL/GenBank/DDBJ whole genome shotgun (WGS) entry which is preliminary data.</text>
</comment>
<keyword evidence="3 4" id="KW-0808">Transferase</keyword>
<evidence type="ECO:0000256" key="4">
    <source>
        <dbReference type="RuleBase" id="RU000481"/>
    </source>
</evidence>
<dbReference type="Pfam" id="PF00155">
    <property type="entry name" value="Aminotran_1_2"/>
    <property type="match status" value="1"/>
</dbReference>
<evidence type="ECO:0000313" key="6">
    <source>
        <dbReference type="EMBL" id="MBO8429243.1"/>
    </source>
</evidence>
<evidence type="ECO:0000256" key="3">
    <source>
        <dbReference type="ARBA" id="ARBA00022679"/>
    </source>
</evidence>
<organism evidence="6 7">
    <name type="scientific">Candidatus Egerieousia excrementavium</name>
    <dbReference type="NCBI Taxonomy" id="2840778"/>
    <lineage>
        <taxon>Bacteria</taxon>
        <taxon>Pseudomonadati</taxon>
        <taxon>Bacteroidota</taxon>
        <taxon>Bacteroidia</taxon>
        <taxon>Bacteroidales</taxon>
        <taxon>Candidatus Egerieousia</taxon>
    </lineage>
</organism>